<accession>A0ACC2IAW6</accession>
<dbReference type="EMBL" id="JAPHNI010000341">
    <property type="protein sequence ID" value="KAJ8112222.1"/>
    <property type="molecule type" value="Genomic_DNA"/>
</dbReference>
<sequence>MQIPSDEGKYSKCEKNPRNEPFDRTDVPYHREQKHLDGAQSEDEQKGDAPCADSGWAAHHVAGIADTAQECPVMGQLTKPRALIM</sequence>
<name>A0ACC2IAW6_9PLEO</name>
<keyword evidence="2" id="KW-1185">Reference proteome</keyword>
<dbReference type="Proteomes" id="UP001153331">
    <property type="component" value="Unassembled WGS sequence"/>
</dbReference>
<evidence type="ECO:0000313" key="1">
    <source>
        <dbReference type="EMBL" id="KAJ8112222.1"/>
    </source>
</evidence>
<gene>
    <name evidence="1" type="ORF">OPT61_g5362</name>
</gene>
<protein>
    <submittedName>
        <fullName evidence="1">Uncharacterized protein</fullName>
    </submittedName>
</protein>
<comment type="caution">
    <text evidence="1">The sequence shown here is derived from an EMBL/GenBank/DDBJ whole genome shotgun (WGS) entry which is preliminary data.</text>
</comment>
<organism evidence="1 2">
    <name type="scientific">Boeremia exigua</name>
    <dbReference type="NCBI Taxonomy" id="749465"/>
    <lineage>
        <taxon>Eukaryota</taxon>
        <taxon>Fungi</taxon>
        <taxon>Dikarya</taxon>
        <taxon>Ascomycota</taxon>
        <taxon>Pezizomycotina</taxon>
        <taxon>Dothideomycetes</taxon>
        <taxon>Pleosporomycetidae</taxon>
        <taxon>Pleosporales</taxon>
        <taxon>Pleosporineae</taxon>
        <taxon>Didymellaceae</taxon>
        <taxon>Boeremia</taxon>
    </lineage>
</organism>
<evidence type="ECO:0000313" key="2">
    <source>
        <dbReference type="Proteomes" id="UP001153331"/>
    </source>
</evidence>
<proteinExistence type="predicted"/>
<reference evidence="1" key="1">
    <citation type="submission" date="2022-11" db="EMBL/GenBank/DDBJ databases">
        <title>Genome Sequence of Boeremia exigua.</title>
        <authorList>
            <person name="Buettner E."/>
        </authorList>
    </citation>
    <scope>NUCLEOTIDE SEQUENCE</scope>
    <source>
        <strain evidence="1">CU02</strain>
    </source>
</reference>